<keyword evidence="2" id="KW-0663">Pyridoxal phosphate</keyword>
<dbReference type="RefSeq" id="WP_207054934.1">
    <property type="nucleotide sequence ID" value="NZ_JAFIMU010000007.1"/>
</dbReference>
<dbReference type="CDD" id="cd00609">
    <property type="entry name" value="AAT_like"/>
    <property type="match status" value="1"/>
</dbReference>
<reference evidence="8 9" key="1">
    <citation type="submission" date="2021-02" db="EMBL/GenBank/DDBJ databases">
        <title>De Novo genome assembly of isolated myxobacteria.</title>
        <authorList>
            <person name="Stevens D.C."/>
        </authorList>
    </citation>
    <scope>NUCLEOTIDE SEQUENCE [LARGE SCALE GENOMIC DNA]</scope>
    <source>
        <strain evidence="8 9">ATCC 29039</strain>
    </source>
</reference>
<dbReference type="PRINTS" id="PR00035">
    <property type="entry name" value="HTHGNTR"/>
</dbReference>
<dbReference type="Pfam" id="PF00392">
    <property type="entry name" value="GntR"/>
    <property type="match status" value="1"/>
</dbReference>
<dbReference type="InterPro" id="IPR004839">
    <property type="entry name" value="Aminotransferase_I/II_large"/>
</dbReference>
<dbReference type="InterPro" id="IPR036388">
    <property type="entry name" value="WH-like_DNA-bd_sf"/>
</dbReference>
<dbReference type="Pfam" id="PF00155">
    <property type="entry name" value="Aminotran_1_2"/>
    <property type="match status" value="1"/>
</dbReference>
<dbReference type="Gene3D" id="3.40.640.10">
    <property type="entry name" value="Type I PLP-dependent aspartate aminotransferase-like (Major domain)"/>
    <property type="match status" value="1"/>
</dbReference>
<feature type="region of interest" description="Disordered" evidence="6">
    <location>
        <begin position="112"/>
        <end position="133"/>
    </location>
</feature>
<dbReference type="InterPro" id="IPR036390">
    <property type="entry name" value="WH_DNA-bd_sf"/>
</dbReference>
<sequence length="542" mass="57406">MKTSTGVASSLLLRLDSRSPTPLHEQLFEGLRARILAGALAPGLRIPSSRQLATELDVARSTVLQALDALTAEGYLVASAGSCTRVAPELPLLTGDWSLAPRRSRESWLPEAAEKQGRGASARSAVHVSRSGDRDQGFMPRVLWRPRLAASVRALKPAPVGAPRLGSAPRAFRPGVPALDLFPTALWARTVSRVHARASTGLLDGGDPSGHAPLREAIATHVSSSRGVRCVAEQVFVTAGTQQAFDEILRLALDPGDSVWVEDPGYPGARRAVLAAGGRPVPVPVDSEGIDVGTGIARAPRARVALVAPSHQYPLGVTLSLARRMALLQWAGRTRSLIIEDDYDSEFRHRGRPLTALQGLDDAGCVVYVGTFSKSMFPGLRLGFFIAPPSLVDVFSAARAAASAPASALEQAALAVFLAEGHFARHLRRMRAAYRERGEALLDALRADCSGVLTPRPCDTGMQVCASLAAPLSDLRVRDEAARNGVEVAALSDYFLGRRRESGLVFGFGGVRPDALRAGTRTLAQVLDLTSLPGPGPSTMAP</sequence>
<accession>A0ABS3DIB3</accession>
<comment type="similarity">
    <text evidence="1">In the C-terminal section; belongs to the class-I pyridoxal-phosphate-dependent aminotransferase family.</text>
</comment>
<evidence type="ECO:0000259" key="7">
    <source>
        <dbReference type="PROSITE" id="PS50949"/>
    </source>
</evidence>
<evidence type="ECO:0000313" key="9">
    <source>
        <dbReference type="Proteomes" id="UP000664052"/>
    </source>
</evidence>
<keyword evidence="8" id="KW-0032">Aminotransferase</keyword>
<dbReference type="CDD" id="cd07377">
    <property type="entry name" value="WHTH_GntR"/>
    <property type="match status" value="1"/>
</dbReference>
<evidence type="ECO:0000256" key="2">
    <source>
        <dbReference type="ARBA" id="ARBA00022898"/>
    </source>
</evidence>
<dbReference type="Gene3D" id="1.10.10.10">
    <property type="entry name" value="Winged helix-like DNA-binding domain superfamily/Winged helix DNA-binding domain"/>
    <property type="match status" value="1"/>
</dbReference>
<keyword evidence="9" id="KW-1185">Reference proteome</keyword>
<dbReference type="SUPFAM" id="SSF46785">
    <property type="entry name" value="Winged helix' DNA-binding domain"/>
    <property type="match status" value="1"/>
</dbReference>
<organism evidence="8 9">
    <name type="scientific">Corallococcus macrosporus</name>
    <dbReference type="NCBI Taxonomy" id="35"/>
    <lineage>
        <taxon>Bacteria</taxon>
        <taxon>Pseudomonadati</taxon>
        <taxon>Myxococcota</taxon>
        <taxon>Myxococcia</taxon>
        <taxon>Myxococcales</taxon>
        <taxon>Cystobacterineae</taxon>
        <taxon>Myxococcaceae</taxon>
        <taxon>Corallococcus</taxon>
    </lineage>
</organism>
<dbReference type="PROSITE" id="PS50949">
    <property type="entry name" value="HTH_GNTR"/>
    <property type="match status" value="1"/>
</dbReference>
<comment type="caution">
    <text evidence="8">The sequence shown here is derived from an EMBL/GenBank/DDBJ whole genome shotgun (WGS) entry which is preliminary data.</text>
</comment>
<dbReference type="InterPro" id="IPR015424">
    <property type="entry name" value="PyrdxlP-dep_Trfase"/>
</dbReference>
<dbReference type="PANTHER" id="PTHR46577">
    <property type="entry name" value="HTH-TYPE TRANSCRIPTIONAL REGULATORY PROTEIN GABR"/>
    <property type="match status" value="1"/>
</dbReference>
<keyword evidence="3" id="KW-0805">Transcription regulation</keyword>
<keyword evidence="5" id="KW-0804">Transcription</keyword>
<proteinExistence type="inferred from homology"/>
<protein>
    <submittedName>
        <fullName evidence="8">PLP-dependent aminotransferase family protein</fullName>
    </submittedName>
</protein>
<evidence type="ECO:0000313" key="8">
    <source>
        <dbReference type="EMBL" id="MBN8231023.1"/>
    </source>
</evidence>
<dbReference type="SMART" id="SM00345">
    <property type="entry name" value="HTH_GNTR"/>
    <property type="match status" value="1"/>
</dbReference>
<dbReference type="Proteomes" id="UP000664052">
    <property type="component" value="Unassembled WGS sequence"/>
</dbReference>
<feature type="domain" description="HTH gntR-type" evidence="7">
    <location>
        <begin position="21"/>
        <end position="89"/>
    </location>
</feature>
<gene>
    <name evidence="8" type="ORF">JYK02_26235</name>
</gene>
<dbReference type="InterPro" id="IPR051446">
    <property type="entry name" value="HTH_trans_reg/aminotransferase"/>
</dbReference>
<evidence type="ECO:0000256" key="1">
    <source>
        <dbReference type="ARBA" id="ARBA00005384"/>
    </source>
</evidence>
<dbReference type="PANTHER" id="PTHR46577:SF1">
    <property type="entry name" value="HTH-TYPE TRANSCRIPTIONAL REGULATORY PROTEIN GABR"/>
    <property type="match status" value="1"/>
</dbReference>
<name>A0ABS3DIB3_9BACT</name>
<keyword evidence="4" id="KW-0238">DNA-binding</keyword>
<evidence type="ECO:0000256" key="3">
    <source>
        <dbReference type="ARBA" id="ARBA00023015"/>
    </source>
</evidence>
<dbReference type="EMBL" id="JAFIMU010000007">
    <property type="protein sequence ID" value="MBN8231023.1"/>
    <property type="molecule type" value="Genomic_DNA"/>
</dbReference>
<dbReference type="SUPFAM" id="SSF53383">
    <property type="entry name" value="PLP-dependent transferases"/>
    <property type="match status" value="1"/>
</dbReference>
<evidence type="ECO:0000256" key="5">
    <source>
        <dbReference type="ARBA" id="ARBA00023163"/>
    </source>
</evidence>
<dbReference type="InterPro" id="IPR015421">
    <property type="entry name" value="PyrdxlP-dep_Trfase_major"/>
</dbReference>
<feature type="compositionally biased region" description="Low complexity" evidence="6">
    <location>
        <begin position="118"/>
        <end position="129"/>
    </location>
</feature>
<evidence type="ECO:0000256" key="4">
    <source>
        <dbReference type="ARBA" id="ARBA00023125"/>
    </source>
</evidence>
<evidence type="ECO:0000256" key="6">
    <source>
        <dbReference type="SAM" id="MobiDB-lite"/>
    </source>
</evidence>
<keyword evidence="8" id="KW-0808">Transferase</keyword>
<dbReference type="GO" id="GO:0008483">
    <property type="term" value="F:transaminase activity"/>
    <property type="evidence" value="ECO:0007669"/>
    <property type="project" value="UniProtKB-KW"/>
</dbReference>
<dbReference type="InterPro" id="IPR000524">
    <property type="entry name" value="Tscrpt_reg_HTH_GntR"/>
</dbReference>